<dbReference type="Pfam" id="PF00646">
    <property type="entry name" value="F-box"/>
    <property type="match status" value="1"/>
</dbReference>
<keyword evidence="4" id="KW-1185">Reference proteome</keyword>
<feature type="domain" description="F-box" evidence="1">
    <location>
        <begin position="6"/>
        <end position="41"/>
    </location>
</feature>
<evidence type="ECO:0000259" key="1">
    <source>
        <dbReference type="Pfam" id="PF00646"/>
    </source>
</evidence>
<reference evidence="3 4" key="1">
    <citation type="submission" date="2024-11" db="EMBL/GenBank/DDBJ databases">
        <title>A near-complete genome assembly of Cinchona calisaya.</title>
        <authorList>
            <person name="Lian D.C."/>
            <person name="Zhao X.W."/>
            <person name="Wei L."/>
        </authorList>
    </citation>
    <scope>NUCLEOTIDE SEQUENCE [LARGE SCALE GENOMIC DNA]</scope>
    <source>
        <tissue evidence="3">Nenye</tissue>
    </source>
</reference>
<evidence type="ECO:0000313" key="4">
    <source>
        <dbReference type="Proteomes" id="UP001630127"/>
    </source>
</evidence>
<evidence type="ECO:0000259" key="2">
    <source>
        <dbReference type="Pfam" id="PF03478"/>
    </source>
</evidence>
<protein>
    <recommendedName>
        <fullName evidence="5">F-box domain-containing protein</fullName>
    </recommendedName>
</protein>
<evidence type="ECO:0000313" key="3">
    <source>
        <dbReference type="EMBL" id="KAL3521389.1"/>
    </source>
</evidence>
<dbReference type="Pfam" id="PF03478">
    <property type="entry name" value="Beta-prop_KIB1-4"/>
    <property type="match status" value="1"/>
</dbReference>
<dbReference type="InterPro" id="IPR001810">
    <property type="entry name" value="F-box_dom"/>
</dbReference>
<dbReference type="InterPro" id="IPR050942">
    <property type="entry name" value="F-box_BR-signaling"/>
</dbReference>
<accession>A0ABD2ZQK2</accession>
<evidence type="ECO:0008006" key="5">
    <source>
        <dbReference type="Google" id="ProtNLM"/>
    </source>
</evidence>
<dbReference type="AlphaFoldDB" id="A0ABD2ZQK2"/>
<comment type="caution">
    <text evidence="3">The sequence shown here is derived from an EMBL/GenBank/DDBJ whole genome shotgun (WGS) entry which is preliminary data.</text>
</comment>
<dbReference type="EMBL" id="JBJUIK010000008">
    <property type="protein sequence ID" value="KAL3521389.1"/>
    <property type="molecule type" value="Genomic_DNA"/>
</dbReference>
<dbReference type="SUPFAM" id="SSF81383">
    <property type="entry name" value="F-box domain"/>
    <property type="match status" value="1"/>
</dbReference>
<gene>
    <name evidence="3" type="ORF">ACH5RR_019538</name>
</gene>
<sequence>MADWANLLPDLLAMIVQRLAAHDFIVFSAVCKSWLSVSHILKEKPEEENNKVTRRGFFNLSTLKTYEFELPEASRRKCIGANYGCFLTLGTDLQINLVNPFTRKHINLPPMLTLEEQFNYSDKLRPEDCIGMFVCKVALSTNPWANADLYVNQHNHDLSSCVVAVIYGEFRILAFARIGDKFVSLMKISFITRANSSQWIVMEV</sequence>
<dbReference type="Gene3D" id="1.20.1280.50">
    <property type="match status" value="1"/>
</dbReference>
<dbReference type="InterPro" id="IPR005174">
    <property type="entry name" value="KIB1-4_b-propeller"/>
</dbReference>
<dbReference type="Proteomes" id="UP001630127">
    <property type="component" value="Unassembled WGS sequence"/>
</dbReference>
<name>A0ABD2ZQK2_9GENT</name>
<dbReference type="PANTHER" id="PTHR44259">
    <property type="entry name" value="OS07G0183000 PROTEIN-RELATED"/>
    <property type="match status" value="1"/>
</dbReference>
<organism evidence="3 4">
    <name type="scientific">Cinchona calisaya</name>
    <dbReference type="NCBI Taxonomy" id="153742"/>
    <lineage>
        <taxon>Eukaryota</taxon>
        <taxon>Viridiplantae</taxon>
        <taxon>Streptophyta</taxon>
        <taxon>Embryophyta</taxon>
        <taxon>Tracheophyta</taxon>
        <taxon>Spermatophyta</taxon>
        <taxon>Magnoliopsida</taxon>
        <taxon>eudicotyledons</taxon>
        <taxon>Gunneridae</taxon>
        <taxon>Pentapetalae</taxon>
        <taxon>asterids</taxon>
        <taxon>lamiids</taxon>
        <taxon>Gentianales</taxon>
        <taxon>Rubiaceae</taxon>
        <taxon>Cinchonoideae</taxon>
        <taxon>Cinchoneae</taxon>
        <taxon>Cinchona</taxon>
    </lineage>
</organism>
<dbReference type="InterPro" id="IPR036047">
    <property type="entry name" value="F-box-like_dom_sf"/>
</dbReference>
<feature type="domain" description="KIB1-4 beta-propeller" evidence="2">
    <location>
        <begin position="57"/>
        <end position="183"/>
    </location>
</feature>
<proteinExistence type="predicted"/>